<dbReference type="Gene3D" id="3.10.180.10">
    <property type="entry name" value="2,3-Dihydroxybiphenyl 1,2-Dioxygenase, domain 1"/>
    <property type="match status" value="1"/>
</dbReference>
<organism evidence="2 3">
    <name type="scientific">Jiangella rhizosphaerae</name>
    <dbReference type="NCBI Taxonomy" id="2293569"/>
    <lineage>
        <taxon>Bacteria</taxon>
        <taxon>Bacillati</taxon>
        <taxon>Actinomycetota</taxon>
        <taxon>Actinomycetes</taxon>
        <taxon>Jiangellales</taxon>
        <taxon>Jiangellaceae</taxon>
        <taxon>Jiangella</taxon>
    </lineage>
</organism>
<dbReference type="PANTHER" id="PTHR36437">
    <property type="entry name" value="GLYOXALASE/BLEOMYCIN RESISTANCE PROTEIN/DIOXYGENASE"/>
    <property type="match status" value="1"/>
</dbReference>
<dbReference type="Pfam" id="PF00903">
    <property type="entry name" value="Glyoxalase"/>
    <property type="match status" value="1"/>
</dbReference>
<evidence type="ECO:0000313" key="3">
    <source>
        <dbReference type="Proteomes" id="UP000284057"/>
    </source>
</evidence>
<comment type="caution">
    <text evidence="2">The sequence shown here is derived from an EMBL/GenBank/DDBJ whole genome shotgun (WGS) entry which is preliminary data.</text>
</comment>
<dbReference type="RefSeq" id="WP_119662438.1">
    <property type="nucleotide sequence ID" value="NZ_QUAL01000360.1"/>
</dbReference>
<feature type="domain" description="VOC" evidence="1">
    <location>
        <begin position="4"/>
        <end position="134"/>
    </location>
</feature>
<dbReference type="Proteomes" id="UP000284057">
    <property type="component" value="Unassembled WGS sequence"/>
</dbReference>
<dbReference type="AlphaFoldDB" id="A0A418KJG6"/>
<proteinExistence type="predicted"/>
<evidence type="ECO:0000313" key="2">
    <source>
        <dbReference type="EMBL" id="RIQ14358.1"/>
    </source>
</evidence>
<evidence type="ECO:0000259" key="1">
    <source>
        <dbReference type="PROSITE" id="PS51819"/>
    </source>
</evidence>
<dbReference type="EMBL" id="QUAL01000360">
    <property type="protein sequence ID" value="RIQ14358.1"/>
    <property type="molecule type" value="Genomic_DNA"/>
</dbReference>
<gene>
    <name evidence="2" type="ORF">DY240_25130</name>
</gene>
<dbReference type="InterPro" id="IPR004360">
    <property type="entry name" value="Glyas_Fos-R_dOase_dom"/>
</dbReference>
<dbReference type="PROSITE" id="PS51819">
    <property type="entry name" value="VOC"/>
    <property type="match status" value="1"/>
</dbReference>
<keyword evidence="3" id="KW-1185">Reference proteome</keyword>
<dbReference type="InterPro" id="IPR029068">
    <property type="entry name" value="Glyas_Bleomycin-R_OHBP_Dase"/>
</dbReference>
<dbReference type="PANTHER" id="PTHR36437:SF2">
    <property type="entry name" value="GLYOXALASE_BLEOMYCIN RESISTANCE PROTEIN_DIOXYGENASE"/>
    <property type="match status" value="1"/>
</dbReference>
<reference evidence="2 3" key="1">
    <citation type="submission" date="2018-09" db="EMBL/GenBank/DDBJ databases">
        <title>Isolation, diversity and antifungal activity of actinobacteria from wheat.</title>
        <authorList>
            <person name="Han C."/>
        </authorList>
    </citation>
    <scope>NUCLEOTIDE SEQUENCE [LARGE SCALE GENOMIC DNA]</scope>
    <source>
        <strain evidence="2 3">NEAU-YY265</strain>
    </source>
</reference>
<dbReference type="OrthoDB" id="9794917at2"/>
<accession>A0A418KJG6</accession>
<dbReference type="SUPFAM" id="SSF54593">
    <property type="entry name" value="Glyoxalase/Bleomycin resistance protein/Dihydroxybiphenyl dioxygenase"/>
    <property type="match status" value="1"/>
</dbReference>
<sequence length="155" mass="17162">MITKLGVATAYVTDYDQALDFFIGKLGFELRTDVTMENGYRWLTVGPPASPEFQLNLTVPGPPAHDEQTAAMLRELMAKGVLSAGAWNTDDCRATYAEYSARGVEFIQEPADRPYGVEAVFRDDFGNWYSLNELNDKALDQQAMAEAFESGTETS</sequence>
<dbReference type="InterPro" id="IPR037523">
    <property type="entry name" value="VOC_core"/>
</dbReference>
<protein>
    <submittedName>
        <fullName evidence="2">VOC family protein</fullName>
    </submittedName>
</protein>
<name>A0A418KJG6_9ACTN</name>